<keyword evidence="4" id="KW-1185">Reference proteome</keyword>
<proteinExistence type="predicted"/>
<dbReference type="Proteomes" id="UP001295469">
    <property type="component" value="Chromosome C01"/>
</dbReference>
<evidence type="ECO:0000313" key="2">
    <source>
        <dbReference type="EMBL" id="CAF2070037.1"/>
    </source>
</evidence>
<dbReference type="Gramene" id="CDY50066">
    <property type="protein sequence ID" value="CDY50066"/>
    <property type="gene ID" value="GSBRNA2T00095830001"/>
</dbReference>
<dbReference type="OMA" id="EINAVMQ"/>
<organism evidence="3 4">
    <name type="scientific">Brassica napus</name>
    <name type="common">Rape</name>
    <dbReference type="NCBI Taxonomy" id="3708"/>
    <lineage>
        <taxon>Eukaryota</taxon>
        <taxon>Viridiplantae</taxon>
        <taxon>Streptophyta</taxon>
        <taxon>Embryophyta</taxon>
        <taxon>Tracheophyta</taxon>
        <taxon>Spermatophyta</taxon>
        <taxon>Magnoliopsida</taxon>
        <taxon>eudicotyledons</taxon>
        <taxon>Gunneridae</taxon>
        <taxon>Pentapetalae</taxon>
        <taxon>rosids</taxon>
        <taxon>malvids</taxon>
        <taxon>Brassicales</taxon>
        <taxon>Brassicaceae</taxon>
        <taxon>Brassiceae</taxon>
        <taxon>Brassica</taxon>
    </lineage>
</organism>
<dbReference type="SMR" id="A0A078IJC5"/>
<evidence type="ECO:0000256" key="1">
    <source>
        <dbReference type="SAM" id="MobiDB-lite"/>
    </source>
</evidence>
<dbReference type="EMBL" id="LK032877">
    <property type="protein sequence ID" value="CDY50066.1"/>
    <property type="molecule type" value="Genomic_DNA"/>
</dbReference>
<reference evidence="2" key="3">
    <citation type="submission" date="2021-01" db="EMBL/GenBank/DDBJ databases">
        <authorList>
            <consortium name="Genoscope - CEA"/>
            <person name="William W."/>
        </authorList>
    </citation>
    <scope>NUCLEOTIDE SEQUENCE</scope>
</reference>
<evidence type="ECO:0000313" key="4">
    <source>
        <dbReference type="Proteomes" id="UP000028999"/>
    </source>
</evidence>
<dbReference type="PaxDb" id="3708-A0A078IJC5"/>
<protein>
    <submittedName>
        <fullName evidence="2">(rape) hypothetical protein</fullName>
    </submittedName>
    <submittedName>
        <fullName evidence="3">BnaCnng18730D protein</fullName>
    </submittedName>
</protein>
<gene>
    <name evidence="3" type="primary">BnaCnng18730D</name>
    <name evidence="2" type="ORF">DARMORV10_C01P14180.1</name>
    <name evidence="3" type="ORF">GSBRNA2T00095830001</name>
</gene>
<dbReference type="AlphaFoldDB" id="A0A078IJC5"/>
<dbReference type="Proteomes" id="UP000028999">
    <property type="component" value="Unassembled WGS sequence"/>
</dbReference>
<name>A0A078IJC5_BRANA</name>
<evidence type="ECO:0000313" key="3">
    <source>
        <dbReference type="EMBL" id="CDY50066.1"/>
    </source>
</evidence>
<feature type="compositionally biased region" description="Basic and acidic residues" evidence="1">
    <location>
        <begin position="67"/>
        <end position="87"/>
    </location>
</feature>
<reference evidence="3 4" key="1">
    <citation type="journal article" date="2014" name="Science">
        <title>Plant genetics. Early allopolyploid evolution in the post-Neolithic Brassica napus oilseed genome.</title>
        <authorList>
            <person name="Chalhoub B."/>
            <person name="Denoeud F."/>
            <person name="Liu S."/>
            <person name="Parkin I.A."/>
            <person name="Tang H."/>
            <person name="Wang X."/>
            <person name="Chiquet J."/>
            <person name="Belcram H."/>
            <person name="Tong C."/>
            <person name="Samans B."/>
            <person name="Correa M."/>
            <person name="Da Silva C."/>
            <person name="Just J."/>
            <person name="Falentin C."/>
            <person name="Koh C.S."/>
            <person name="Le Clainche I."/>
            <person name="Bernard M."/>
            <person name="Bento P."/>
            <person name="Noel B."/>
            <person name="Labadie K."/>
            <person name="Alberti A."/>
            <person name="Charles M."/>
            <person name="Arnaud D."/>
            <person name="Guo H."/>
            <person name="Daviaud C."/>
            <person name="Alamery S."/>
            <person name="Jabbari K."/>
            <person name="Zhao M."/>
            <person name="Edger P.P."/>
            <person name="Chelaifa H."/>
            <person name="Tack D."/>
            <person name="Lassalle G."/>
            <person name="Mestiri I."/>
            <person name="Schnel N."/>
            <person name="Le Paslier M.C."/>
            <person name="Fan G."/>
            <person name="Renault V."/>
            <person name="Bayer P.E."/>
            <person name="Golicz A.A."/>
            <person name="Manoli S."/>
            <person name="Lee T.H."/>
            <person name="Thi V.H."/>
            <person name="Chalabi S."/>
            <person name="Hu Q."/>
            <person name="Fan C."/>
            <person name="Tollenaere R."/>
            <person name="Lu Y."/>
            <person name="Battail C."/>
            <person name="Shen J."/>
            <person name="Sidebottom C.H."/>
            <person name="Wang X."/>
            <person name="Canaguier A."/>
            <person name="Chauveau A."/>
            <person name="Berard A."/>
            <person name="Deniot G."/>
            <person name="Guan M."/>
            <person name="Liu Z."/>
            <person name="Sun F."/>
            <person name="Lim Y.P."/>
            <person name="Lyons E."/>
            <person name="Town C.D."/>
            <person name="Bancroft I."/>
            <person name="Wang X."/>
            <person name="Meng J."/>
            <person name="Ma J."/>
            <person name="Pires J.C."/>
            <person name="King G.J."/>
            <person name="Brunel D."/>
            <person name="Delourme R."/>
            <person name="Renard M."/>
            <person name="Aury J.M."/>
            <person name="Adams K.L."/>
            <person name="Batley J."/>
            <person name="Snowdon R.J."/>
            <person name="Tost J."/>
            <person name="Edwards D."/>
            <person name="Zhou Y."/>
            <person name="Hua W."/>
            <person name="Sharpe A.G."/>
            <person name="Paterson A.H."/>
            <person name="Guan C."/>
            <person name="Wincker P."/>
        </authorList>
    </citation>
    <scope>NUCLEOTIDE SEQUENCE [LARGE SCALE GENOMIC DNA]</scope>
    <source>
        <strain evidence="4">cv. Darmor-bzh</strain>
    </source>
</reference>
<reference evidence="3" key="2">
    <citation type="submission" date="2014-06" db="EMBL/GenBank/DDBJ databases">
        <authorList>
            <person name="Genoscope - CEA"/>
        </authorList>
    </citation>
    <scope>NUCLEOTIDE SEQUENCE</scope>
</reference>
<accession>A0A078IJC5</accession>
<sequence>MKSLCTVHLLGKQMVKSFENVRKEEINAVMQKLEKASSSSLSISITRNMVATNLLENPLEVPPEIPPEARQEIPPEAHTESPPKKFTSDWLLDNSTTRHAQRNTFDLMNKKKMVEFLI</sequence>
<dbReference type="STRING" id="3708.A0A078IJC5"/>
<feature type="region of interest" description="Disordered" evidence="1">
    <location>
        <begin position="59"/>
        <end position="91"/>
    </location>
</feature>
<dbReference type="EMBL" id="HG994365">
    <property type="protein sequence ID" value="CAF2070037.1"/>
    <property type="molecule type" value="Genomic_DNA"/>
</dbReference>